<evidence type="ECO:0000259" key="2">
    <source>
        <dbReference type="Pfam" id="PF03129"/>
    </source>
</evidence>
<feature type="compositionally biased region" description="Basic residues" evidence="1">
    <location>
        <begin position="280"/>
        <end position="292"/>
    </location>
</feature>
<dbReference type="GO" id="GO:0006433">
    <property type="term" value="P:prolyl-tRNA aminoacylation"/>
    <property type="evidence" value="ECO:0007669"/>
    <property type="project" value="InterPro"/>
</dbReference>
<gene>
    <name evidence="3" type="ORF">g.26087</name>
</gene>
<dbReference type="GO" id="GO:0005737">
    <property type="term" value="C:cytoplasm"/>
    <property type="evidence" value="ECO:0007669"/>
    <property type="project" value="InterPro"/>
</dbReference>
<sequence>MADAQPRVVPSSTGKKRRRGAPNVDLSTLPPEEIARRARQRELRLMALKLQSEGKVYNPQRAKLKKSHKPRRAVQVIIIPVFWKQKHAEQDSIFQLADRIQADLRAAGIRCDCDTTNELTPGQKYRNWEEKGVRVRLEIGPREATAKNAVLALTSAPGEVAQRTTLAAGPKLVAAVVEKLKALGQEVEACPVTGPNVSGPAHLAAAPVEAGASGKAQPSSGAAVKPAAAAASGTGKKAALPAAAAPVHASGDQLDDDWVADGEAGPGGEAAAPAPTSTGKKQKKKGSRVVRF</sequence>
<dbReference type="GO" id="GO:0004827">
    <property type="term" value="F:proline-tRNA ligase activity"/>
    <property type="evidence" value="ECO:0007669"/>
    <property type="project" value="InterPro"/>
</dbReference>
<dbReference type="PANTHER" id="PTHR43382">
    <property type="entry name" value="PROLYL-TRNA SYNTHETASE"/>
    <property type="match status" value="1"/>
</dbReference>
<dbReference type="SUPFAM" id="SSF52954">
    <property type="entry name" value="Class II aaRS ABD-related"/>
    <property type="match status" value="1"/>
</dbReference>
<dbReference type="InterPro" id="IPR004154">
    <property type="entry name" value="Anticodon-bd"/>
</dbReference>
<dbReference type="InterPro" id="IPR004499">
    <property type="entry name" value="Pro-tRNA-ligase_IIa_arc-type"/>
</dbReference>
<feature type="region of interest" description="Disordered" evidence="1">
    <location>
        <begin position="1"/>
        <end position="30"/>
    </location>
</feature>
<feature type="domain" description="Anticodon-binding" evidence="2">
    <location>
        <begin position="75"/>
        <end position="146"/>
    </location>
</feature>
<protein>
    <recommendedName>
        <fullName evidence="2">Anticodon-binding domain-containing protein</fullName>
    </recommendedName>
</protein>
<evidence type="ECO:0000256" key="1">
    <source>
        <dbReference type="SAM" id="MobiDB-lite"/>
    </source>
</evidence>
<reference evidence="3" key="1">
    <citation type="submission" date="2015-08" db="EMBL/GenBank/DDBJ databases">
        <authorList>
            <person name="Babu N.S."/>
            <person name="Beckwith C.J."/>
            <person name="Beseler K.G."/>
            <person name="Brison A."/>
            <person name="Carone J.V."/>
            <person name="Caskin T.P."/>
            <person name="Diamond M."/>
            <person name="Durham M.E."/>
            <person name="Foxe J.M."/>
            <person name="Go M."/>
            <person name="Henderson B.A."/>
            <person name="Jones I.B."/>
            <person name="McGettigan J.A."/>
            <person name="Micheletti S.J."/>
            <person name="Nasrallah M.E."/>
            <person name="Ortiz D."/>
            <person name="Piller C.R."/>
            <person name="Privatt S.R."/>
            <person name="Schneider S.L."/>
            <person name="Sharp S."/>
            <person name="Smith T.C."/>
            <person name="Stanton J.D."/>
            <person name="Ullery H.E."/>
            <person name="Wilson R.J."/>
            <person name="Serrano M.G."/>
            <person name="Buck G."/>
            <person name="Lee V."/>
            <person name="Wang Y."/>
            <person name="Carvalho R."/>
            <person name="Voegtly L."/>
            <person name="Shi R."/>
            <person name="Duckworth R."/>
            <person name="Johnson A."/>
            <person name="Loviza R."/>
            <person name="Walstead R."/>
            <person name="Shah Z."/>
            <person name="Kiflezghi M."/>
            <person name="Wade K."/>
            <person name="Ball S.L."/>
            <person name="Bradley K.W."/>
            <person name="Asai D.J."/>
            <person name="Bowman C.A."/>
            <person name="Russell D.A."/>
            <person name="Pope W.H."/>
            <person name="Jacobs-Sera D."/>
            <person name="Hendrix R.W."/>
            <person name="Hatfull G.F."/>
        </authorList>
    </citation>
    <scope>NUCLEOTIDE SEQUENCE</scope>
</reference>
<feature type="compositionally biased region" description="Low complexity" evidence="1">
    <location>
        <begin position="237"/>
        <end position="246"/>
    </location>
</feature>
<accession>A0A1D1ZYF3</accession>
<proteinExistence type="predicted"/>
<organism evidence="3">
    <name type="scientific">Auxenochlorella protothecoides</name>
    <name type="common">Green microalga</name>
    <name type="synonym">Chlorella protothecoides</name>
    <dbReference type="NCBI Taxonomy" id="3075"/>
    <lineage>
        <taxon>Eukaryota</taxon>
        <taxon>Viridiplantae</taxon>
        <taxon>Chlorophyta</taxon>
        <taxon>core chlorophytes</taxon>
        <taxon>Trebouxiophyceae</taxon>
        <taxon>Chlorellales</taxon>
        <taxon>Chlorellaceae</taxon>
        <taxon>Auxenochlorella</taxon>
    </lineage>
</organism>
<dbReference type="EMBL" id="GDKF01006899">
    <property type="protein sequence ID" value="JAT71723.1"/>
    <property type="molecule type" value="Transcribed_RNA"/>
</dbReference>
<feature type="compositionally biased region" description="Low complexity" evidence="1">
    <location>
        <begin position="269"/>
        <end position="279"/>
    </location>
</feature>
<dbReference type="Gene3D" id="3.40.50.800">
    <property type="entry name" value="Anticodon-binding domain"/>
    <property type="match status" value="1"/>
</dbReference>
<feature type="region of interest" description="Disordered" evidence="1">
    <location>
        <begin position="237"/>
        <end position="292"/>
    </location>
</feature>
<dbReference type="Pfam" id="PF03129">
    <property type="entry name" value="HGTP_anticodon"/>
    <property type="match status" value="1"/>
</dbReference>
<name>A0A1D1ZYF3_AUXPR</name>
<dbReference type="InterPro" id="IPR036621">
    <property type="entry name" value="Anticodon-bd_dom_sf"/>
</dbReference>
<dbReference type="PANTHER" id="PTHR43382:SF2">
    <property type="entry name" value="BIFUNCTIONAL GLUTAMATE_PROLINE--TRNA LIGASE"/>
    <property type="match status" value="1"/>
</dbReference>
<dbReference type="AlphaFoldDB" id="A0A1D1ZYF3"/>
<dbReference type="GO" id="GO:0005524">
    <property type="term" value="F:ATP binding"/>
    <property type="evidence" value="ECO:0007669"/>
    <property type="project" value="InterPro"/>
</dbReference>
<dbReference type="GO" id="GO:0017101">
    <property type="term" value="C:aminoacyl-tRNA synthetase multienzyme complex"/>
    <property type="evidence" value="ECO:0007669"/>
    <property type="project" value="TreeGrafter"/>
</dbReference>
<evidence type="ECO:0000313" key="3">
    <source>
        <dbReference type="EMBL" id="JAT71723.1"/>
    </source>
</evidence>